<dbReference type="GO" id="GO:0000976">
    <property type="term" value="F:transcription cis-regulatory region binding"/>
    <property type="evidence" value="ECO:0007669"/>
    <property type="project" value="TreeGrafter"/>
</dbReference>
<dbReference type="EMBL" id="JAGSOT010000023">
    <property type="protein sequence ID" value="MBR7796239.1"/>
    <property type="molecule type" value="Genomic_DNA"/>
</dbReference>
<dbReference type="Pfam" id="PF00356">
    <property type="entry name" value="LacI"/>
    <property type="match status" value="1"/>
</dbReference>
<keyword evidence="2 5" id="KW-0238">DNA-binding</keyword>
<dbReference type="PANTHER" id="PTHR30146:SF105">
    <property type="entry name" value="CATABOLITE CONTROL PROTEIN B"/>
    <property type="match status" value="1"/>
</dbReference>
<protein>
    <submittedName>
        <fullName evidence="5">LacI family DNA-binding transcriptional regulator</fullName>
    </submittedName>
</protein>
<dbReference type="SUPFAM" id="SSF53822">
    <property type="entry name" value="Periplasmic binding protein-like I"/>
    <property type="match status" value="1"/>
</dbReference>
<dbReference type="AlphaFoldDB" id="A0A941DSD1"/>
<keyword evidence="1" id="KW-0805">Transcription regulation</keyword>
<reference evidence="5" key="1">
    <citation type="submission" date="2021-04" db="EMBL/GenBank/DDBJ databases">
        <title>Isolation and polyphasic classification of algal microorganism.</title>
        <authorList>
            <person name="Wang S."/>
        </authorList>
    </citation>
    <scope>NUCLEOTIDE SEQUENCE</scope>
    <source>
        <strain evidence="5">720a</strain>
    </source>
</reference>
<accession>A0A941DSD1</accession>
<dbReference type="Proteomes" id="UP000675284">
    <property type="component" value="Unassembled WGS sequence"/>
</dbReference>
<comment type="caution">
    <text evidence="5">The sequence shown here is derived from an EMBL/GenBank/DDBJ whole genome shotgun (WGS) entry which is preliminary data.</text>
</comment>
<sequence length="316" mass="35385">MTNINDIAKIAGVSVSTVSRVLNNYKYVSEEKRNAVQKVINDLNYTPNKNAIDLIRGETNIIGVILPYNNNQAFDQMLQGILHRSVKMDFSVIVLPTKYDKKKELEYLAMLKNKLLDSIIITSKANAWDEILPFTTYGSIISCEYTDFKKIGCSYIDRYASYIDAFQTLKELGHSSVAFTTARGEESLSTQQTCQAYKEVFGELRPGTYISQCYCLEDGFQAAKRFFALNNKPSAIYANGDEVAGGIYQYAQSSGLKVPEDLAIIGQENQPVGVALGLATVDHHLMHVGEQAFELAIRKSRDKIKIPYNIIRRSSI</sequence>
<dbReference type="SMART" id="SM00354">
    <property type="entry name" value="HTH_LACI"/>
    <property type="match status" value="1"/>
</dbReference>
<dbReference type="Gene3D" id="1.10.260.40">
    <property type="entry name" value="lambda repressor-like DNA-binding domains"/>
    <property type="match status" value="1"/>
</dbReference>
<dbReference type="InterPro" id="IPR000843">
    <property type="entry name" value="HTH_LacI"/>
</dbReference>
<dbReference type="PROSITE" id="PS50932">
    <property type="entry name" value="HTH_LACI_2"/>
    <property type="match status" value="1"/>
</dbReference>
<dbReference type="PRINTS" id="PR00036">
    <property type="entry name" value="HTHLACI"/>
</dbReference>
<dbReference type="PANTHER" id="PTHR30146">
    <property type="entry name" value="LACI-RELATED TRANSCRIPTIONAL REPRESSOR"/>
    <property type="match status" value="1"/>
</dbReference>
<dbReference type="Pfam" id="PF00532">
    <property type="entry name" value="Peripla_BP_1"/>
    <property type="match status" value="1"/>
</dbReference>
<dbReference type="Gene3D" id="3.40.50.2300">
    <property type="match status" value="2"/>
</dbReference>
<evidence type="ECO:0000313" key="6">
    <source>
        <dbReference type="Proteomes" id="UP000675284"/>
    </source>
</evidence>
<dbReference type="InterPro" id="IPR028082">
    <property type="entry name" value="Peripla_BP_I"/>
</dbReference>
<evidence type="ECO:0000313" key="5">
    <source>
        <dbReference type="EMBL" id="MBR7796239.1"/>
    </source>
</evidence>
<evidence type="ECO:0000259" key="4">
    <source>
        <dbReference type="PROSITE" id="PS50932"/>
    </source>
</evidence>
<name>A0A941DSD1_9BACI</name>
<dbReference type="InterPro" id="IPR001761">
    <property type="entry name" value="Peripla_BP/Lac1_sug-bd_dom"/>
</dbReference>
<dbReference type="CDD" id="cd01392">
    <property type="entry name" value="HTH_LacI"/>
    <property type="match status" value="1"/>
</dbReference>
<dbReference type="RefSeq" id="WP_121604535.1">
    <property type="nucleotide sequence ID" value="NZ_BAAACY010000168.1"/>
</dbReference>
<keyword evidence="6" id="KW-1185">Reference proteome</keyword>
<organism evidence="5 6">
    <name type="scientific">Virgibacillus salarius</name>
    <dbReference type="NCBI Taxonomy" id="447199"/>
    <lineage>
        <taxon>Bacteria</taxon>
        <taxon>Bacillati</taxon>
        <taxon>Bacillota</taxon>
        <taxon>Bacilli</taxon>
        <taxon>Bacillales</taxon>
        <taxon>Bacillaceae</taxon>
        <taxon>Virgibacillus</taxon>
    </lineage>
</organism>
<dbReference type="CDD" id="cd06286">
    <property type="entry name" value="PBP1_CcpB-like"/>
    <property type="match status" value="1"/>
</dbReference>
<evidence type="ECO:0000256" key="3">
    <source>
        <dbReference type="ARBA" id="ARBA00023163"/>
    </source>
</evidence>
<dbReference type="PROSITE" id="PS00356">
    <property type="entry name" value="HTH_LACI_1"/>
    <property type="match status" value="1"/>
</dbReference>
<dbReference type="SUPFAM" id="SSF47413">
    <property type="entry name" value="lambda repressor-like DNA-binding domains"/>
    <property type="match status" value="1"/>
</dbReference>
<feature type="domain" description="HTH lacI-type" evidence="4">
    <location>
        <begin position="2"/>
        <end position="56"/>
    </location>
</feature>
<proteinExistence type="predicted"/>
<evidence type="ECO:0000256" key="2">
    <source>
        <dbReference type="ARBA" id="ARBA00023125"/>
    </source>
</evidence>
<gene>
    <name evidence="5" type="ORF">KCX74_09300</name>
</gene>
<dbReference type="GO" id="GO:0003700">
    <property type="term" value="F:DNA-binding transcription factor activity"/>
    <property type="evidence" value="ECO:0007669"/>
    <property type="project" value="TreeGrafter"/>
</dbReference>
<evidence type="ECO:0000256" key="1">
    <source>
        <dbReference type="ARBA" id="ARBA00023015"/>
    </source>
</evidence>
<keyword evidence="3" id="KW-0804">Transcription</keyword>
<dbReference type="InterPro" id="IPR010982">
    <property type="entry name" value="Lambda_DNA-bd_dom_sf"/>
</dbReference>